<gene>
    <name evidence="2" type="ORF">GP486_001569</name>
</gene>
<evidence type="ECO:0000313" key="2">
    <source>
        <dbReference type="EMBL" id="KAH0565043.1"/>
    </source>
</evidence>
<evidence type="ECO:0000256" key="1">
    <source>
        <dbReference type="SAM" id="MobiDB-lite"/>
    </source>
</evidence>
<comment type="caution">
    <text evidence="2">The sequence shown here is derived from an EMBL/GenBank/DDBJ whole genome shotgun (WGS) entry which is preliminary data.</text>
</comment>
<protein>
    <submittedName>
        <fullName evidence="2">Uncharacterized protein</fullName>
    </submittedName>
</protein>
<reference evidence="2" key="1">
    <citation type="submission" date="2021-03" db="EMBL/GenBank/DDBJ databases">
        <title>Comparative genomics and phylogenomic investigation of the class Geoglossomycetes provide insights into ecological specialization and systematics.</title>
        <authorList>
            <person name="Melie T."/>
            <person name="Pirro S."/>
            <person name="Miller A.N."/>
            <person name="Quandt A."/>
        </authorList>
    </citation>
    <scope>NUCLEOTIDE SEQUENCE</scope>
    <source>
        <strain evidence="2">CAQ_001_2017</strain>
    </source>
</reference>
<proteinExistence type="predicted"/>
<dbReference type="Proteomes" id="UP000750711">
    <property type="component" value="Unassembled WGS sequence"/>
</dbReference>
<feature type="region of interest" description="Disordered" evidence="1">
    <location>
        <begin position="142"/>
        <end position="189"/>
    </location>
</feature>
<organism evidence="2 3">
    <name type="scientific">Trichoglossum hirsutum</name>
    <dbReference type="NCBI Taxonomy" id="265104"/>
    <lineage>
        <taxon>Eukaryota</taxon>
        <taxon>Fungi</taxon>
        <taxon>Dikarya</taxon>
        <taxon>Ascomycota</taxon>
        <taxon>Pezizomycotina</taxon>
        <taxon>Geoglossomycetes</taxon>
        <taxon>Geoglossales</taxon>
        <taxon>Geoglossaceae</taxon>
        <taxon>Trichoglossum</taxon>
    </lineage>
</organism>
<dbReference type="EMBL" id="JAGHQM010000144">
    <property type="protein sequence ID" value="KAH0565043.1"/>
    <property type="molecule type" value="Genomic_DNA"/>
</dbReference>
<evidence type="ECO:0000313" key="3">
    <source>
        <dbReference type="Proteomes" id="UP000750711"/>
    </source>
</evidence>
<accession>A0A9P8LGT4</accession>
<feature type="region of interest" description="Disordered" evidence="1">
    <location>
        <begin position="1"/>
        <end position="89"/>
    </location>
</feature>
<feature type="region of interest" description="Disordered" evidence="1">
    <location>
        <begin position="205"/>
        <end position="315"/>
    </location>
</feature>
<sequence length="531" mass="58779">MEEIPLTTEELQRLAPKARDRPNKPPEPQVTETPPTLIAVGTIRGISGYSPSVLTNTPPGPRSNDRETSKRRSNTPTSIQLKRRRRSNVGIGYTQVGRYSDFGDSGGYLEELELCRGFESTKETPDIPLPMSVQDVPLPMCPSPFRVSSSSPLKRRFPEPDLDTSPHRQSPPNRVPNIPSLKRSLPEEESDITLLKDFLDKATAKRRAKTANDESVKHTLPQQQQPESPRMPLEKLDPNLPSPQKANIDISADGTSRVGDSGAKGKRSHYGSDGTDERDESPQQFLGAGGRSSHNRHTGTPIIKSRVAPQALPGKSGSLKALTLANTNRNMGFKRSVEDIHELNRRTLNDPSPPMERPKRRCVTWDQQLTYFKDPDYHIRILGNGVGTTLAPEPQPILGRLLRERRKEVERGQARAAEDVPRTRPEYGLEMSIVAQTAEVGADTPSSKSVSNKRRRANPKPKGKRLRGTAAETEEMGGVERVEEAIKPVPPSRIPSRRAVSNTPLRKPSALGGVAGERRSLRNRVQAQPRQ</sequence>
<feature type="region of interest" description="Disordered" evidence="1">
    <location>
        <begin position="437"/>
        <end position="531"/>
    </location>
</feature>
<keyword evidence="3" id="KW-1185">Reference proteome</keyword>
<name>A0A9P8LGT4_9PEZI</name>
<feature type="compositionally biased region" description="Basic residues" evidence="1">
    <location>
        <begin position="451"/>
        <end position="467"/>
    </location>
</feature>
<dbReference type="AlphaFoldDB" id="A0A9P8LGT4"/>